<dbReference type="AlphaFoldDB" id="D8S1M1"/>
<dbReference type="KEGG" id="smo:SELMODRAFT_417177"/>
<dbReference type="Proteomes" id="UP000001514">
    <property type="component" value="Unassembled WGS sequence"/>
</dbReference>
<dbReference type="HOGENOM" id="CLU_1404630_0_0_1"/>
<feature type="region of interest" description="Disordered" evidence="1">
    <location>
        <begin position="1"/>
        <end position="45"/>
    </location>
</feature>
<keyword evidence="3" id="KW-1185">Reference proteome</keyword>
<evidence type="ECO:0000313" key="3">
    <source>
        <dbReference type="Proteomes" id="UP000001514"/>
    </source>
</evidence>
<evidence type="ECO:0000256" key="1">
    <source>
        <dbReference type="SAM" id="MobiDB-lite"/>
    </source>
</evidence>
<dbReference type="EMBL" id="GL377598">
    <property type="protein sequence ID" value="EFJ21879.1"/>
    <property type="molecule type" value="Genomic_DNA"/>
</dbReference>
<evidence type="ECO:0000313" key="2">
    <source>
        <dbReference type="EMBL" id="EFJ21879.1"/>
    </source>
</evidence>
<organism evidence="3">
    <name type="scientific">Selaginella moellendorffii</name>
    <name type="common">Spikemoss</name>
    <dbReference type="NCBI Taxonomy" id="88036"/>
    <lineage>
        <taxon>Eukaryota</taxon>
        <taxon>Viridiplantae</taxon>
        <taxon>Streptophyta</taxon>
        <taxon>Embryophyta</taxon>
        <taxon>Tracheophyta</taxon>
        <taxon>Lycopodiopsida</taxon>
        <taxon>Selaginellales</taxon>
        <taxon>Selaginellaceae</taxon>
        <taxon>Selaginella</taxon>
    </lineage>
</organism>
<dbReference type="Gramene" id="EFJ21879">
    <property type="protein sequence ID" value="EFJ21879"/>
    <property type="gene ID" value="SELMODRAFT_417177"/>
</dbReference>
<name>D8S1M1_SELML</name>
<protein>
    <submittedName>
        <fullName evidence="2">Uncharacterized protein</fullName>
    </submittedName>
</protein>
<proteinExistence type="predicted"/>
<accession>D8S1M1</accession>
<dbReference type="InParanoid" id="D8S1M1"/>
<reference evidence="2 3" key="1">
    <citation type="journal article" date="2011" name="Science">
        <title>The Selaginella genome identifies genetic changes associated with the evolution of vascular plants.</title>
        <authorList>
            <person name="Banks J.A."/>
            <person name="Nishiyama T."/>
            <person name="Hasebe M."/>
            <person name="Bowman J.L."/>
            <person name="Gribskov M."/>
            <person name="dePamphilis C."/>
            <person name="Albert V.A."/>
            <person name="Aono N."/>
            <person name="Aoyama T."/>
            <person name="Ambrose B.A."/>
            <person name="Ashton N.W."/>
            <person name="Axtell M.J."/>
            <person name="Barker E."/>
            <person name="Barker M.S."/>
            <person name="Bennetzen J.L."/>
            <person name="Bonawitz N.D."/>
            <person name="Chapple C."/>
            <person name="Cheng C."/>
            <person name="Correa L.G."/>
            <person name="Dacre M."/>
            <person name="DeBarry J."/>
            <person name="Dreyer I."/>
            <person name="Elias M."/>
            <person name="Engstrom E.M."/>
            <person name="Estelle M."/>
            <person name="Feng L."/>
            <person name="Finet C."/>
            <person name="Floyd S.K."/>
            <person name="Frommer W.B."/>
            <person name="Fujita T."/>
            <person name="Gramzow L."/>
            <person name="Gutensohn M."/>
            <person name="Harholt J."/>
            <person name="Hattori M."/>
            <person name="Heyl A."/>
            <person name="Hirai T."/>
            <person name="Hiwatashi Y."/>
            <person name="Ishikawa M."/>
            <person name="Iwata M."/>
            <person name="Karol K.G."/>
            <person name="Koehler B."/>
            <person name="Kolukisaoglu U."/>
            <person name="Kubo M."/>
            <person name="Kurata T."/>
            <person name="Lalonde S."/>
            <person name="Li K."/>
            <person name="Li Y."/>
            <person name="Litt A."/>
            <person name="Lyons E."/>
            <person name="Manning G."/>
            <person name="Maruyama T."/>
            <person name="Michael T.P."/>
            <person name="Mikami K."/>
            <person name="Miyazaki S."/>
            <person name="Morinaga S."/>
            <person name="Murata T."/>
            <person name="Mueller-Roeber B."/>
            <person name="Nelson D.R."/>
            <person name="Obara M."/>
            <person name="Oguri Y."/>
            <person name="Olmstead R.G."/>
            <person name="Onodera N."/>
            <person name="Petersen B.L."/>
            <person name="Pils B."/>
            <person name="Prigge M."/>
            <person name="Rensing S.A."/>
            <person name="Riano-Pachon D.M."/>
            <person name="Roberts A.W."/>
            <person name="Sato Y."/>
            <person name="Scheller H.V."/>
            <person name="Schulz B."/>
            <person name="Schulz C."/>
            <person name="Shakirov E.V."/>
            <person name="Shibagaki N."/>
            <person name="Shinohara N."/>
            <person name="Shippen D.E."/>
            <person name="Soerensen I."/>
            <person name="Sotooka R."/>
            <person name="Sugimoto N."/>
            <person name="Sugita M."/>
            <person name="Sumikawa N."/>
            <person name="Tanurdzic M."/>
            <person name="Theissen G."/>
            <person name="Ulvskov P."/>
            <person name="Wakazuki S."/>
            <person name="Weng J.K."/>
            <person name="Willats W.W."/>
            <person name="Wipf D."/>
            <person name="Wolf P.G."/>
            <person name="Yang L."/>
            <person name="Zimmer A.D."/>
            <person name="Zhu Q."/>
            <person name="Mitros T."/>
            <person name="Hellsten U."/>
            <person name="Loque D."/>
            <person name="Otillar R."/>
            <person name="Salamov A."/>
            <person name="Schmutz J."/>
            <person name="Shapiro H."/>
            <person name="Lindquist E."/>
            <person name="Lucas S."/>
            <person name="Rokhsar D."/>
            <person name="Grigoriev I.V."/>
        </authorList>
    </citation>
    <scope>NUCLEOTIDE SEQUENCE [LARGE SCALE GENOMIC DNA]</scope>
</reference>
<sequence length="194" mass="22064">MTSIELVDMMRDGKQRRQQRQQPVAEVPGKEKLPDLSGSGPDPACYWTRKENLRDFPRSARSGPADPSFSSCGARRISLIFQLLLLVLGLGASKSPSDYACSWSWHKRCKGLPTSILDVRGELKVAFNPREAHLTFQLQNWHRLSFSTNLDEREGVEKGCRVSRSESLKTIRQLMGPGDKLSFYALLVIYFLWY</sequence>
<gene>
    <name evidence="2" type="ORF">SELMODRAFT_417177</name>
</gene>